<sequence length="427" mass="47671">MDNYDEDAALRAALEESAVDAGVQVMDPRYSTTSGLSLESDNPIYGAGIRSSERSRRPSADPNDPTNRSSLRRSMQRNPELAVAAAIDERTLRRQKTFHGAFFGKEKEVKPWFTRFMIGTCTLVMLVEVLINNKEQGKPFEDFSLNPLFGPSIEVLLLMGAKRTDLIVQEGDWYRLFMPMFLHGGILHLLFNMAFLYSFGSSLEREFGHTRVAYIYVTSGFFGVLCSAIFNPTIPSIGASGACYGLIGAAWADFLLNFSFYRDQWKCVFAQLFFGTAFNACLGLIPQLDNFAHLGGLVCGFFTGLSVLTLPRYDLYSDLKPDKLYQICLKSIGIFITPIVIIIFIIILYVQVDVESYCPWCIYLSCVPTPWWGCGVQCEEGFSIEINGINSTIVCPRNIGIKEGPTPADLATNQDVQLAFCRDLCLD</sequence>
<feature type="transmembrane region" description="Helical" evidence="11">
    <location>
        <begin position="268"/>
        <end position="285"/>
    </location>
</feature>
<dbReference type="InterPro" id="IPR022764">
    <property type="entry name" value="Peptidase_S54_rhomboid_dom"/>
</dbReference>
<reference evidence="14" key="1">
    <citation type="submission" date="2021-01" db="EMBL/GenBank/DDBJ databases">
        <authorList>
            <person name="Corre E."/>
            <person name="Pelletier E."/>
            <person name="Niang G."/>
            <person name="Scheremetjew M."/>
            <person name="Finn R."/>
            <person name="Kale V."/>
            <person name="Holt S."/>
            <person name="Cochrane G."/>
            <person name="Meng A."/>
            <person name="Brown T."/>
            <person name="Cohen L."/>
        </authorList>
    </citation>
    <scope>NUCLEOTIDE SEQUENCE</scope>
    <source>
        <strain evidence="14">GSBS06</strain>
    </source>
</reference>
<evidence type="ECO:0000256" key="9">
    <source>
        <dbReference type="ARBA" id="ARBA00022989"/>
    </source>
</evidence>
<evidence type="ECO:0000256" key="5">
    <source>
        <dbReference type="ARBA" id="ARBA00022670"/>
    </source>
</evidence>
<dbReference type="GO" id="GO:0004252">
    <property type="term" value="F:serine-type endopeptidase activity"/>
    <property type="evidence" value="ECO:0007669"/>
    <property type="project" value="InterPro"/>
</dbReference>
<comment type="similarity">
    <text evidence="3 11">Belongs to the peptidase S54 family.</text>
</comment>
<keyword evidence="5 11" id="KW-0645">Protease</keyword>
<evidence type="ECO:0000256" key="2">
    <source>
        <dbReference type="ARBA" id="ARBA00004141"/>
    </source>
</evidence>
<evidence type="ECO:0000256" key="12">
    <source>
        <dbReference type="SAM" id="MobiDB-lite"/>
    </source>
</evidence>
<dbReference type="EC" id="3.4.21.105" evidence="4"/>
<dbReference type="GO" id="GO:0016020">
    <property type="term" value="C:membrane"/>
    <property type="evidence" value="ECO:0007669"/>
    <property type="project" value="UniProtKB-SubCell"/>
</dbReference>
<feature type="region of interest" description="Disordered" evidence="12">
    <location>
        <begin position="31"/>
        <end position="78"/>
    </location>
</feature>
<name>A0A7S3PR50_9STRA</name>
<dbReference type="PANTHER" id="PTHR22936">
    <property type="entry name" value="RHOMBOID-RELATED"/>
    <property type="match status" value="1"/>
</dbReference>
<proteinExistence type="inferred from homology"/>
<evidence type="ECO:0000256" key="11">
    <source>
        <dbReference type="RuleBase" id="RU362115"/>
    </source>
</evidence>
<dbReference type="InterPro" id="IPR002610">
    <property type="entry name" value="Peptidase_S54_rhomboid-like"/>
</dbReference>
<evidence type="ECO:0000259" key="13">
    <source>
        <dbReference type="Pfam" id="PF01694"/>
    </source>
</evidence>
<feature type="domain" description="Peptidase S54 rhomboid" evidence="13">
    <location>
        <begin position="171"/>
        <end position="307"/>
    </location>
</feature>
<evidence type="ECO:0000256" key="4">
    <source>
        <dbReference type="ARBA" id="ARBA00013039"/>
    </source>
</evidence>
<dbReference type="SUPFAM" id="SSF144091">
    <property type="entry name" value="Rhomboid-like"/>
    <property type="match status" value="1"/>
</dbReference>
<dbReference type="Pfam" id="PF01694">
    <property type="entry name" value="Rhomboid"/>
    <property type="match status" value="1"/>
</dbReference>
<accession>A0A7S3PR50</accession>
<dbReference type="GO" id="GO:0006508">
    <property type="term" value="P:proteolysis"/>
    <property type="evidence" value="ECO:0007669"/>
    <property type="project" value="UniProtKB-KW"/>
</dbReference>
<feature type="transmembrane region" description="Helical" evidence="11">
    <location>
        <begin position="291"/>
        <end position="311"/>
    </location>
</feature>
<gene>
    <name evidence="14" type="ORF">ASTO00021_LOCUS17700</name>
</gene>
<feature type="transmembrane region" description="Helical" evidence="11">
    <location>
        <begin position="181"/>
        <end position="200"/>
    </location>
</feature>
<evidence type="ECO:0000256" key="3">
    <source>
        <dbReference type="ARBA" id="ARBA00009045"/>
    </source>
</evidence>
<evidence type="ECO:0000256" key="6">
    <source>
        <dbReference type="ARBA" id="ARBA00022692"/>
    </source>
</evidence>
<feature type="compositionally biased region" description="Polar residues" evidence="12">
    <location>
        <begin position="31"/>
        <end position="40"/>
    </location>
</feature>
<comment type="function">
    <text evidence="11">Serine protease involved in intramembrane proteolysis.</text>
</comment>
<keyword evidence="9 11" id="KW-1133">Transmembrane helix</keyword>
<evidence type="ECO:0000256" key="7">
    <source>
        <dbReference type="ARBA" id="ARBA00022801"/>
    </source>
</evidence>
<evidence type="ECO:0000256" key="1">
    <source>
        <dbReference type="ARBA" id="ARBA00000156"/>
    </source>
</evidence>
<feature type="transmembrane region" description="Helical" evidence="11">
    <location>
        <begin position="332"/>
        <end position="352"/>
    </location>
</feature>
<evidence type="ECO:0000256" key="10">
    <source>
        <dbReference type="ARBA" id="ARBA00023136"/>
    </source>
</evidence>
<keyword evidence="6 11" id="KW-0812">Transmembrane</keyword>
<keyword evidence="7 11" id="KW-0378">Hydrolase</keyword>
<comment type="subcellular location">
    <subcellularLocation>
        <location evidence="2 11">Membrane</location>
        <topology evidence="2 11">Multi-pass membrane protein</topology>
    </subcellularLocation>
</comment>
<feature type="transmembrane region" description="Helical" evidence="11">
    <location>
        <begin position="212"/>
        <end position="230"/>
    </location>
</feature>
<feature type="transmembrane region" description="Helical" evidence="11">
    <location>
        <begin position="112"/>
        <end position="131"/>
    </location>
</feature>
<protein>
    <recommendedName>
        <fullName evidence="4">rhomboid protease</fullName>
        <ecNumber evidence="4">3.4.21.105</ecNumber>
    </recommendedName>
</protein>
<dbReference type="PANTHER" id="PTHR22936:SF69">
    <property type="entry name" value="RHOMBOID-LIKE PROTEIN"/>
    <property type="match status" value="1"/>
</dbReference>
<dbReference type="AlphaFoldDB" id="A0A7S3PR50"/>
<evidence type="ECO:0000313" key="14">
    <source>
        <dbReference type="EMBL" id="CAE0447737.1"/>
    </source>
</evidence>
<organism evidence="14">
    <name type="scientific">Aplanochytrium stocchinoi</name>
    <dbReference type="NCBI Taxonomy" id="215587"/>
    <lineage>
        <taxon>Eukaryota</taxon>
        <taxon>Sar</taxon>
        <taxon>Stramenopiles</taxon>
        <taxon>Bigyra</taxon>
        <taxon>Labyrinthulomycetes</taxon>
        <taxon>Thraustochytrida</taxon>
        <taxon>Thraustochytriidae</taxon>
        <taxon>Aplanochytrium</taxon>
    </lineage>
</organism>
<dbReference type="EMBL" id="HBIN01023009">
    <property type="protein sequence ID" value="CAE0447737.1"/>
    <property type="molecule type" value="Transcribed_RNA"/>
</dbReference>
<keyword evidence="8 11" id="KW-0720">Serine protease</keyword>
<dbReference type="Gene3D" id="1.20.1540.10">
    <property type="entry name" value="Rhomboid-like"/>
    <property type="match status" value="1"/>
</dbReference>
<comment type="catalytic activity">
    <reaction evidence="1 11">
        <text>Cleaves type-1 transmembrane domains using a catalytic dyad composed of serine and histidine that are contributed by different transmembrane domains.</text>
        <dbReference type="EC" id="3.4.21.105"/>
    </reaction>
</comment>
<dbReference type="InterPro" id="IPR035952">
    <property type="entry name" value="Rhomboid-like_sf"/>
</dbReference>
<keyword evidence="10 11" id="KW-0472">Membrane</keyword>
<feature type="transmembrane region" description="Helical" evidence="11">
    <location>
        <begin position="236"/>
        <end position="256"/>
    </location>
</feature>
<evidence type="ECO:0000256" key="8">
    <source>
        <dbReference type="ARBA" id="ARBA00022825"/>
    </source>
</evidence>